<keyword evidence="2" id="KW-1185">Reference proteome</keyword>
<dbReference type="InterPro" id="IPR036322">
    <property type="entry name" value="WD40_repeat_dom_sf"/>
</dbReference>
<name>A0A024GHS7_9STRA</name>
<dbReference type="EMBL" id="CAIX01000126">
    <property type="protein sequence ID" value="CCI46408.1"/>
    <property type="molecule type" value="Genomic_DNA"/>
</dbReference>
<gene>
    <name evidence="1" type="ORF">BN9_073370</name>
</gene>
<dbReference type="InParanoid" id="A0A024GHS7"/>
<evidence type="ECO:0008006" key="3">
    <source>
        <dbReference type="Google" id="ProtNLM"/>
    </source>
</evidence>
<organism evidence="1 2">
    <name type="scientific">Albugo candida</name>
    <dbReference type="NCBI Taxonomy" id="65357"/>
    <lineage>
        <taxon>Eukaryota</taxon>
        <taxon>Sar</taxon>
        <taxon>Stramenopiles</taxon>
        <taxon>Oomycota</taxon>
        <taxon>Peronosporomycetes</taxon>
        <taxon>Albuginales</taxon>
        <taxon>Albuginaceae</taxon>
        <taxon>Albugo</taxon>
    </lineage>
</organism>
<reference evidence="1 2" key="1">
    <citation type="submission" date="2012-05" db="EMBL/GenBank/DDBJ databases">
        <title>Recombination and specialization in a pathogen metapopulation.</title>
        <authorList>
            <person name="Gardiner A."/>
            <person name="Kemen E."/>
            <person name="Schultz-Larsen T."/>
            <person name="MacLean D."/>
            <person name="Van Oosterhout C."/>
            <person name="Jones J.D.G."/>
        </authorList>
    </citation>
    <scope>NUCLEOTIDE SEQUENCE [LARGE SCALE GENOMIC DNA]</scope>
    <source>
        <strain evidence="1 2">Ac Nc2</strain>
    </source>
</reference>
<evidence type="ECO:0000313" key="2">
    <source>
        <dbReference type="Proteomes" id="UP000053237"/>
    </source>
</evidence>
<sequence length="1437" mass="161929">MCSANNGNIFVYARSSPFVSTHAPTLSAEFSSSRFYIVKVISELINDPISCISISPCEKNLIVGTSRGTLYGLQLTDHQKIGEKVAFTHDFHAGAPISCIIWDELRNRLFSASDKGNVCQTTVREGLTAYFGATQTELLVDEDSAIVQLEFCRANSIEFLLVSSLRRSLVLNLDAMEGNAVQIGTKPRNGNFGGCFTKDSKDATNPKKVNVLCARPGRRIWIGNPISGKVAATLKFPKCETSSCFIGHSISETNSSNAKDVAIRNVARFQFDQDHTTESNAIQNLPLLISWQLGFESLLFLDPNNEKIVERHVDLGIIHDLKIIDASTLIVLHGKKRKVSYISACSASQFLDKYAAGDTSKAISLAIDYGIVDLKVLKELRETMMNEIERMELENAENPFELHTTALDALISSVEKNEAIFNRFDTIVSDAVTEKTPKHLGTLSSKHVSVLEAADSRDFQSPSASFSYAEYIPTIDSSQLVDEVENINDLAIESFVIQQDDRDVWLRELAESLPEGCKMDENTSSSQGWKDTMNSIVAAKAITSLFPNPLLLTSFSDSHSHSDQRTLDFADEIGYTITEDTLDVSLGYTAPYVAHQAMLRLALLNAYRFRQSPESDVIIEAIASFIWTSRLKFESRLAIHDHFILPQTVADDFTKDAADESIQKQGILRQIEGISTEKNGKKSDRVLDISRPNQRKGMITTSPNSMHFKQRLIQNRFGAASTCDIQRRCLIGGRMATSYQLESVLSRGIDELYAELVAAASSAKSNVSVSIRIWPASGITRVCACLTNLYLHEGDFDQVNRVIEAWLTCFIPQSKSAEKDEPKSNDQTNQVIRSDWNRGKALVDGDGLPLARSDWDLVRILVTTYFVSKTVGTSLRIHPTKGNVTQTISESWDRVFTVEMGLRLRFDCERVSTDSAPRNDKEWTIDETWKFVTRYGTYLYPEIAAEICIRRGFSQVLDMILDQVVSSSTMSDTCDNIINWIADNQIEQSLDLLEASNSICLVLHVLDLLYKMAPKEAIDLSVRKYPILQPWNVQRCLFGTCVDFTLSSVKAEYHTRALTYLEYLIHLLSEKRENAGKEPQILNQCISLWYADTNVTDRIVFERCQMSRAEWLQKMFYVPSVSLQFDHTECWKVFETHCEMDGMLMLVLRSLSSRSNAEKGISELKQLMDHLLEENNSDHRLSKLIRRLGQYVDDKQVVTQAIDLIATHIVKRHKSKPPAHSSKLIVLTLLTILETFGVQVGLKYFHCHPKMFRLLSYADHKLVIEWFLLYEQEMNVQYQMLEVVDAHAWRPKDITGTACPSIALPPHLAAIFDMERGVIQTSDYLKLYQKWRQNIQKCDSRQEAVQFYEDDDDDCLASVDQLDGGLQRLYDTRNGDWGGELQLHDSVCAMCDLPIVLIAEEDYCNVEIYLLPCGHAFHASCLLDTSCSICMEAAFMF</sequence>
<dbReference type="Gene3D" id="2.130.10.10">
    <property type="entry name" value="YVTN repeat-like/Quinoprotein amine dehydrogenase"/>
    <property type="match status" value="1"/>
</dbReference>
<dbReference type="Proteomes" id="UP000053237">
    <property type="component" value="Unassembled WGS sequence"/>
</dbReference>
<dbReference type="SUPFAM" id="SSF50978">
    <property type="entry name" value="WD40 repeat-like"/>
    <property type="match status" value="1"/>
</dbReference>
<dbReference type="PANTHER" id="PTHR23287:SF16">
    <property type="entry name" value="TECTONIN BETA-PROPELLER REPEAT-CONTAINING PROTEIN 2"/>
    <property type="match status" value="1"/>
</dbReference>
<proteinExistence type="predicted"/>
<dbReference type="STRING" id="65357.A0A024GHS7"/>
<dbReference type="OrthoDB" id="19493at2759"/>
<dbReference type="InterPro" id="IPR015943">
    <property type="entry name" value="WD40/YVTN_repeat-like_dom_sf"/>
</dbReference>
<dbReference type="PANTHER" id="PTHR23287">
    <property type="entry name" value="RUBY-EYE2-LIKE PROTEIN"/>
    <property type="match status" value="1"/>
</dbReference>
<protein>
    <recommendedName>
        <fullName evidence="3">RING-type domain-containing protein</fullName>
    </recommendedName>
</protein>
<evidence type="ECO:0000313" key="1">
    <source>
        <dbReference type="EMBL" id="CCI46408.1"/>
    </source>
</evidence>
<accession>A0A024GHS7</accession>
<comment type="caution">
    <text evidence="1">The sequence shown here is derived from an EMBL/GenBank/DDBJ whole genome shotgun (WGS) entry which is preliminary data.</text>
</comment>